<protein>
    <submittedName>
        <fullName evidence="7">Polysaccharide biosynthesis protein</fullName>
    </submittedName>
</protein>
<feature type="transmembrane region" description="Helical" evidence="6">
    <location>
        <begin position="46"/>
        <end position="69"/>
    </location>
</feature>
<dbReference type="Pfam" id="PF13440">
    <property type="entry name" value="Polysacc_synt_3"/>
    <property type="match status" value="1"/>
</dbReference>
<gene>
    <name evidence="7" type="ORF">BFS30_26080</name>
</gene>
<dbReference type="InterPro" id="IPR050833">
    <property type="entry name" value="Poly_Biosynth_Transport"/>
</dbReference>
<keyword evidence="5 6" id="KW-0472">Membrane</keyword>
<keyword evidence="4 6" id="KW-1133">Transmembrane helix</keyword>
<comment type="subcellular location">
    <subcellularLocation>
        <location evidence="1">Cell membrane</location>
        <topology evidence="1">Multi-pass membrane protein</topology>
    </subcellularLocation>
</comment>
<keyword evidence="3 6" id="KW-0812">Transmembrane</keyword>
<evidence type="ECO:0000313" key="7">
    <source>
        <dbReference type="EMBL" id="AOM80328.1"/>
    </source>
</evidence>
<keyword evidence="8" id="KW-1185">Reference proteome</keyword>
<dbReference type="KEGG" id="psty:BFS30_26080"/>
<evidence type="ECO:0000256" key="4">
    <source>
        <dbReference type="ARBA" id="ARBA00022989"/>
    </source>
</evidence>
<dbReference type="EMBL" id="CP017141">
    <property type="protein sequence ID" value="AOM80328.1"/>
    <property type="molecule type" value="Genomic_DNA"/>
</dbReference>
<evidence type="ECO:0000256" key="3">
    <source>
        <dbReference type="ARBA" id="ARBA00022692"/>
    </source>
</evidence>
<feature type="transmembrane region" description="Helical" evidence="6">
    <location>
        <begin position="12"/>
        <end position="34"/>
    </location>
</feature>
<dbReference type="RefSeq" id="WP_069381990.1">
    <property type="nucleotide sequence ID" value="NZ_CP017141.1"/>
</dbReference>
<evidence type="ECO:0000313" key="8">
    <source>
        <dbReference type="Proteomes" id="UP000094313"/>
    </source>
</evidence>
<feature type="transmembrane region" description="Helical" evidence="6">
    <location>
        <begin position="181"/>
        <end position="201"/>
    </location>
</feature>
<feature type="transmembrane region" description="Helical" evidence="6">
    <location>
        <begin position="89"/>
        <end position="109"/>
    </location>
</feature>
<feature type="transmembrane region" description="Helical" evidence="6">
    <location>
        <begin position="329"/>
        <end position="348"/>
    </location>
</feature>
<keyword evidence="2" id="KW-1003">Cell membrane</keyword>
<proteinExistence type="predicted"/>
<reference evidence="7 8" key="1">
    <citation type="submission" date="2016-08" db="EMBL/GenBank/DDBJ databases">
        <authorList>
            <person name="Seilhamer J.J."/>
        </authorList>
    </citation>
    <scope>NUCLEOTIDE SEQUENCE [LARGE SCALE GENOMIC DNA]</scope>
    <source>
        <strain evidence="7 8">DX4</strain>
    </source>
</reference>
<dbReference type="PANTHER" id="PTHR30250">
    <property type="entry name" value="PST FAMILY PREDICTED COLANIC ACID TRANSPORTER"/>
    <property type="match status" value="1"/>
</dbReference>
<evidence type="ECO:0000256" key="5">
    <source>
        <dbReference type="ARBA" id="ARBA00023136"/>
    </source>
</evidence>
<evidence type="ECO:0000256" key="6">
    <source>
        <dbReference type="SAM" id="Phobius"/>
    </source>
</evidence>
<accession>A0A1D7QNT5</accession>
<feature type="transmembrane region" description="Helical" evidence="6">
    <location>
        <begin position="121"/>
        <end position="144"/>
    </location>
</feature>
<name>A0A1D7QNT5_9SPHI</name>
<evidence type="ECO:0000256" key="1">
    <source>
        <dbReference type="ARBA" id="ARBA00004651"/>
    </source>
</evidence>
<sequence length="447" mass="50685">MKLKNFFKSLNNKYVLSLLGNGVMSIIGMVISIILRRVFSLEEMGIWLLFFSVILLVDTFRTGFLTTAFIKFFAGAEEQKAREIVGSTWYLAILITGVLLLLNIPAYFISFHVENLGVSLFLRWFGLAYVLSLPFFVTSCILQAKQRFDQLLFIRLFNQGSFVVFILLFIFFKRINITTVIYSYLLSNAVSSFISVLRGWSMINDVRLKTKETIATIYHFGKFSVGTNISATLLGTADSLIINFVMGPAALAIYDAGIKFIQFIEIPLRSFAATAMPALSTAFNNNKRMEVIDITKKYIGMVTIAIVPITLGTLIFADYAILILGGEKYVHTIAPNILRIVMIIALFYPADRFLALTLDVIHKPKINFYKVMLMVVVTVVTDFAGIYLTNSLYGVITATIFPTLTAILIGYYALQKNYEKFGFWDIFSSGYLEMKYFLSSQYKKYFR</sequence>
<dbReference type="OrthoDB" id="629958at2"/>
<organism evidence="7 8">
    <name type="scientific">Pedobacter steynii</name>
    <dbReference type="NCBI Taxonomy" id="430522"/>
    <lineage>
        <taxon>Bacteria</taxon>
        <taxon>Pseudomonadati</taxon>
        <taxon>Bacteroidota</taxon>
        <taxon>Sphingobacteriia</taxon>
        <taxon>Sphingobacteriales</taxon>
        <taxon>Sphingobacteriaceae</taxon>
        <taxon>Pedobacter</taxon>
    </lineage>
</organism>
<dbReference type="PANTHER" id="PTHR30250:SF11">
    <property type="entry name" value="O-ANTIGEN TRANSPORTER-RELATED"/>
    <property type="match status" value="1"/>
</dbReference>
<dbReference type="GO" id="GO:0005886">
    <property type="term" value="C:plasma membrane"/>
    <property type="evidence" value="ECO:0007669"/>
    <property type="project" value="UniProtKB-SubCell"/>
</dbReference>
<dbReference type="AlphaFoldDB" id="A0A1D7QNT5"/>
<feature type="transmembrane region" description="Helical" evidence="6">
    <location>
        <begin position="298"/>
        <end position="323"/>
    </location>
</feature>
<feature type="transmembrane region" description="Helical" evidence="6">
    <location>
        <begin position="156"/>
        <end position="175"/>
    </location>
</feature>
<dbReference type="Proteomes" id="UP000094313">
    <property type="component" value="Chromosome"/>
</dbReference>
<feature type="transmembrane region" description="Helical" evidence="6">
    <location>
        <begin position="368"/>
        <end position="387"/>
    </location>
</feature>
<evidence type="ECO:0000256" key="2">
    <source>
        <dbReference type="ARBA" id="ARBA00022475"/>
    </source>
</evidence>
<feature type="transmembrane region" description="Helical" evidence="6">
    <location>
        <begin position="393"/>
        <end position="414"/>
    </location>
</feature>